<dbReference type="VEuPathDB" id="FungiDB:PC110_g6286"/>
<dbReference type="VEuPathDB" id="FungiDB:PC110_g6285"/>
<feature type="region of interest" description="Disordered" evidence="1">
    <location>
        <begin position="714"/>
        <end position="755"/>
    </location>
</feature>
<dbReference type="PANTHER" id="PTHR12459:SF15">
    <property type="entry name" value="TRANSMEMBRANE PROTEIN 135"/>
    <property type="match status" value="1"/>
</dbReference>
<name>A0A8T1DP59_9STRA</name>
<organism evidence="2 3">
    <name type="scientific">Phytophthora cactorum</name>
    <dbReference type="NCBI Taxonomy" id="29920"/>
    <lineage>
        <taxon>Eukaryota</taxon>
        <taxon>Sar</taxon>
        <taxon>Stramenopiles</taxon>
        <taxon>Oomycota</taxon>
        <taxon>Peronosporomycetes</taxon>
        <taxon>Peronosporales</taxon>
        <taxon>Peronosporaceae</taxon>
        <taxon>Phytophthora</taxon>
    </lineage>
</organism>
<feature type="region of interest" description="Disordered" evidence="1">
    <location>
        <begin position="417"/>
        <end position="450"/>
    </location>
</feature>
<accession>A0A8T1DP59</accession>
<sequence>MQQRQQTENGGGSGGVPRRSLMSPFAAQAGPPYQQQPLPEMTSFPHYPIPMEPSIRSYQHHQQPAQQMPPQGRYWQAPTGMDASSYAKQGRHGGSLDLGEFGGILDPDSTTGSNASATSGRTPSDAASEMSIAGFDVNSFHDGVTGSSGASGGWNPPVTTASMHSRPPATPTVPKKTRLATSKKSAEAIPPSSDAATTALVDAAYTQFSESNELDLRTDKLSKDRSERCQFPDCPNRARVSQSYGKYCNRHVIVAPCGFPGCRDKAMERASMCATHMEQGKEALQEILNARSQNVPVCKMSGCFKNDQGRGYCRGHEKLLMATGRLPPHINKRRLNSAYTMCSYPDCNKHSQRHHLCRTHGNLIIKQAQELADRPGATESYEEILGRLHKEIRRCTHENCSKNSQRDRLCTTHYYEKHHPQKDDSTSASTAKENGGLGKPRAGSSDGSDVRAVEGTHCGKPGCGNLSYTGGLCVEHAKEIQNLPQNQGRYGDPFPSGENTGLFSDDVDSETKPGVFVLDEKPQATGVPLAADMSSTANITHSKCANPMCDRESYGRDYCEACQRLFSPLVVSINPSSSGYPLNSPSVGVDQPEGKILLCRVSSCGQDSAQQLQREQELAEAAAVAATAAEAKLTSPSASDWIRFANDAMPISKLLASCLRCFTSRRSQGSNRCRCPEAFRQPTAAAMERIYSAFFTSERRREPPELTAAVLELHNETQKSQRQPPLLRPGGDGGKRRPDAKDESPHEAKQHADARRQEMQKMVMNWTSVKKDLEAACQAAARAFLLAYGAKAFTAVLLASRKWSSLEYGYADAARLLLKGDTLRFGAFFGSLVGIFRVTELVTRAARGGERDVVNLAIAGAVSGSALLLDSPSRRNTISLYIFVRMLDVVCRHLMSIGVLPTWRYSSEMLFALSNAAIMYAFVADPSLLPKGYYQWICRIGAVNHHGLEYTIRQRMRGQLDVHGNPLPFRLCQPHYHMESCVTHAIKEWINGLGRSMQIYLPVHFLPAMFFRFQQLQGAPVSTTARISYAALCSSAFLTSYQTAVKLVVCTARNAFHRDFAATSLAAGVATGGALFFEHTKRRFELMLYCFPRALDIVWQLLKRRGLVRYVKHSEVVLFCLSMSLIMSSPARYFKPTYLRILRFIFGGDII</sequence>
<reference evidence="2" key="1">
    <citation type="submission" date="2018-10" db="EMBL/GenBank/DDBJ databases">
        <title>Effector identification in a new, highly contiguous assembly of the strawberry crown rot pathogen Phytophthora cactorum.</title>
        <authorList>
            <person name="Armitage A.D."/>
            <person name="Nellist C.F."/>
            <person name="Bates H."/>
            <person name="Vickerstaff R.J."/>
            <person name="Harrison R.J."/>
        </authorList>
    </citation>
    <scope>NUCLEOTIDE SEQUENCE</scope>
    <source>
        <strain evidence="2">4032</strain>
    </source>
</reference>
<evidence type="ECO:0000256" key="1">
    <source>
        <dbReference type="SAM" id="MobiDB-lite"/>
    </source>
</evidence>
<gene>
    <name evidence="2" type="ORF">PC115_g2006</name>
</gene>
<feature type="compositionally biased region" description="Low complexity" evidence="1">
    <location>
        <begin position="109"/>
        <end position="122"/>
    </location>
</feature>
<comment type="caution">
    <text evidence="2">The sequence shown here is derived from an EMBL/GenBank/DDBJ whole genome shotgun (WGS) entry which is preliminary data.</text>
</comment>
<feature type="region of interest" description="Disordered" evidence="1">
    <location>
        <begin position="146"/>
        <end position="193"/>
    </location>
</feature>
<dbReference type="Proteomes" id="UP000774804">
    <property type="component" value="Unassembled WGS sequence"/>
</dbReference>
<feature type="compositionally biased region" description="Low complexity" evidence="1">
    <location>
        <begin position="24"/>
        <end position="39"/>
    </location>
</feature>
<evidence type="ECO:0000313" key="2">
    <source>
        <dbReference type="EMBL" id="KAG2941401.1"/>
    </source>
</evidence>
<dbReference type="PANTHER" id="PTHR12459">
    <property type="entry name" value="TRANSMEMBRANE PROTEIN 135-RELATED"/>
    <property type="match status" value="1"/>
</dbReference>
<evidence type="ECO:0008006" key="4">
    <source>
        <dbReference type="Google" id="ProtNLM"/>
    </source>
</evidence>
<evidence type="ECO:0000313" key="3">
    <source>
        <dbReference type="Proteomes" id="UP000774804"/>
    </source>
</evidence>
<feature type="region of interest" description="Disordered" evidence="1">
    <location>
        <begin position="104"/>
        <end position="127"/>
    </location>
</feature>
<feature type="compositionally biased region" description="Basic and acidic residues" evidence="1">
    <location>
        <begin position="733"/>
        <end position="755"/>
    </location>
</feature>
<dbReference type="AlphaFoldDB" id="A0A8T1DP59"/>
<dbReference type="InterPro" id="IPR026749">
    <property type="entry name" value="Tmem135"/>
</dbReference>
<protein>
    <recommendedName>
        <fullName evidence="4">Transmembrane protein 135 N-terminal domain-containing protein</fullName>
    </recommendedName>
</protein>
<feature type="region of interest" description="Disordered" evidence="1">
    <location>
        <begin position="1"/>
        <end position="52"/>
    </location>
</feature>
<dbReference type="EMBL" id="RCMI01000027">
    <property type="protein sequence ID" value="KAG2941401.1"/>
    <property type="molecule type" value="Genomic_DNA"/>
</dbReference>
<proteinExistence type="predicted"/>